<keyword evidence="7" id="KW-1185">Reference proteome</keyword>
<comment type="caution">
    <text evidence="6">The sequence shown here is derived from an EMBL/GenBank/DDBJ whole genome shotgun (WGS) entry which is preliminary data.</text>
</comment>
<dbReference type="STRING" id="28092.WM40_08340"/>
<evidence type="ECO:0000256" key="1">
    <source>
        <dbReference type="ARBA" id="ARBA00009437"/>
    </source>
</evidence>
<dbReference type="RefSeq" id="WP_024901467.1">
    <property type="nucleotide sequence ID" value="NZ_CADFGU010000002.1"/>
</dbReference>
<dbReference type="OrthoDB" id="5526340at2"/>
<organism evidence="6 7">
    <name type="scientific">Robbsia andropogonis</name>
    <dbReference type="NCBI Taxonomy" id="28092"/>
    <lineage>
        <taxon>Bacteria</taxon>
        <taxon>Pseudomonadati</taxon>
        <taxon>Pseudomonadota</taxon>
        <taxon>Betaproteobacteria</taxon>
        <taxon>Burkholderiales</taxon>
        <taxon>Burkholderiaceae</taxon>
        <taxon>Robbsia</taxon>
    </lineage>
</organism>
<dbReference type="Pfam" id="PF03466">
    <property type="entry name" value="LysR_substrate"/>
    <property type="match status" value="1"/>
</dbReference>
<feature type="domain" description="HTH lysR-type" evidence="5">
    <location>
        <begin position="4"/>
        <end position="61"/>
    </location>
</feature>
<dbReference type="GO" id="GO:0043565">
    <property type="term" value="F:sequence-specific DNA binding"/>
    <property type="evidence" value="ECO:0007669"/>
    <property type="project" value="TreeGrafter"/>
</dbReference>
<dbReference type="SUPFAM" id="SSF46785">
    <property type="entry name" value="Winged helix' DNA-binding domain"/>
    <property type="match status" value="1"/>
</dbReference>
<gene>
    <name evidence="6" type="ORF">WM40_08340</name>
</gene>
<keyword evidence="2" id="KW-0805">Transcription regulation</keyword>
<name>A0A0F5K1U2_9BURK</name>
<dbReference type="FunFam" id="1.10.10.10:FF:000001">
    <property type="entry name" value="LysR family transcriptional regulator"/>
    <property type="match status" value="1"/>
</dbReference>
<dbReference type="Gene3D" id="3.40.190.10">
    <property type="entry name" value="Periplasmic binding protein-like II"/>
    <property type="match status" value="2"/>
</dbReference>
<accession>A0A0F5K1U2</accession>
<dbReference type="PRINTS" id="PR00039">
    <property type="entry name" value="HTHLYSR"/>
</dbReference>
<evidence type="ECO:0000259" key="5">
    <source>
        <dbReference type="PROSITE" id="PS50931"/>
    </source>
</evidence>
<sequence>MRLPPLGTFKVFDVAAQTESFVKAAETLHVTHGAVSRQVRQLEEALGVALFERRNRAVFLTAAGRALQATTTSIFDQLEGTVHRLRQQAHENTLVLSCEPTIAMKWLIPRLPSFQHAHPDIQLHLSAAGGPIDFQKTGVDLALRRNDFTWDTSVHALTICDEWVGPVASRETFAAPEARLLLLHTKSRPNAWKHWSIASGMTLGSNARIDYEHFYLCIQAAVAGLGVAMSSFFMVQDELASKHLIAPHGFVRDGSAYCLLSTYALDDDPKCRRFADWVTREMARCAAMIPAA</sequence>
<dbReference type="GO" id="GO:0006351">
    <property type="term" value="P:DNA-templated transcription"/>
    <property type="evidence" value="ECO:0007669"/>
    <property type="project" value="TreeGrafter"/>
</dbReference>
<proteinExistence type="inferred from homology"/>
<dbReference type="InterPro" id="IPR000847">
    <property type="entry name" value="LysR_HTH_N"/>
</dbReference>
<keyword evidence="3" id="KW-0238">DNA-binding</keyword>
<dbReference type="Proteomes" id="UP000033618">
    <property type="component" value="Unassembled WGS sequence"/>
</dbReference>
<dbReference type="GO" id="GO:0003700">
    <property type="term" value="F:DNA-binding transcription factor activity"/>
    <property type="evidence" value="ECO:0007669"/>
    <property type="project" value="InterPro"/>
</dbReference>
<dbReference type="InterPro" id="IPR036388">
    <property type="entry name" value="WH-like_DNA-bd_sf"/>
</dbReference>
<dbReference type="PATRIC" id="fig|28092.6.peg.1974"/>
<protein>
    <submittedName>
        <fullName evidence="6">LysR family transcriptional regulator</fullName>
    </submittedName>
</protein>
<dbReference type="InterPro" id="IPR036390">
    <property type="entry name" value="WH_DNA-bd_sf"/>
</dbReference>
<comment type="similarity">
    <text evidence="1">Belongs to the LysR transcriptional regulatory family.</text>
</comment>
<dbReference type="Pfam" id="PF00126">
    <property type="entry name" value="HTH_1"/>
    <property type="match status" value="1"/>
</dbReference>
<dbReference type="AlphaFoldDB" id="A0A0F5K1U2"/>
<dbReference type="SUPFAM" id="SSF53850">
    <property type="entry name" value="Periplasmic binding protein-like II"/>
    <property type="match status" value="1"/>
</dbReference>
<keyword evidence="4" id="KW-0804">Transcription</keyword>
<evidence type="ECO:0000256" key="4">
    <source>
        <dbReference type="ARBA" id="ARBA00023163"/>
    </source>
</evidence>
<dbReference type="Gene3D" id="1.10.10.10">
    <property type="entry name" value="Winged helix-like DNA-binding domain superfamily/Winged helix DNA-binding domain"/>
    <property type="match status" value="1"/>
</dbReference>
<dbReference type="InterPro" id="IPR058163">
    <property type="entry name" value="LysR-type_TF_proteobact-type"/>
</dbReference>
<dbReference type="EMBL" id="LAQU01000006">
    <property type="protein sequence ID" value="KKB64048.1"/>
    <property type="molecule type" value="Genomic_DNA"/>
</dbReference>
<dbReference type="PANTHER" id="PTHR30537:SF74">
    <property type="entry name" value="HTH-TYPE TRANSCRIPTIONAL REGULATOR TRPI"/>
    <property type="match status" value="1"/>
</dbReference>
<evidence type="ECO:0000256" key="3">
    <source>
        <dbReference type="ARBA" id="ARBA00023125"/>
    </source>
</evidence>
<reference evidence="6 7" key="1">
    <citation type="submission" date="2015-03" db="EMBL/GenBank/DDBJ databases">
        <title>Draft Genome Sequence of Burkholderia andropogonis type strain ICMP2807, isolated from Sorghum bicolor.</title>
        <authorList>
            <person name="Lopes-Santos L."/>
            <person name="Castro D.B."/>
            <person name="Ottoboni L.M."/>
            <person name="Park D."/>
            <person name="Weirc B.S."/>
            <person name="Destefano S.A."/>
        </authorList>
    </citation>
    <scope>NUCLEOTIDE SEQUENCE [LARGE SCALE GENOMIC DNA]</scope>
    <source>
        <strain evidence="6 7">ICMP2807</strain>
    </source>
</reference>
<dbReference type="PROSITE" id="PS50931">
    <property type="entry name" value="HTH_LYSR"/>
    <property type="match status" value="1"/>
</dbReference>
<evidence type="ECO:0000313" key="6">
    <source>
        <dbReference type="EMBL" id="KKB64048.1"/>
    </source>
</evidence>
<evidence type="ECO:0000256" key="2">
    <source>
        <dbReference type="ARBA" id="ARBA00023015"/>
    </source>
</evidence>
<dbReference type="PANTHER" id="PTHR30537">
    <property type="entry name" value="HTH-TYPE TRANSCRIPTIONAL REGULATOR"/>
    <property type="match status" value="1"/>
</dbReference>
<evidence type="ECO:0000313" key="7">
    <source>
        <dbReference type="Proteomes" id="UP000033618"/>
    </source>
</evidence>
<dbReference type="InterPro" id="IPR005119">
    <property type="entry name" value="LysR_subst-bd"/>
</dbReference>